<comment type="caution">
    <text evidence="3">The sequence shown here is derived from an EMBL/GenBank/DDBJ whole genome shotgun (WGS) entry which is preliminary data.</text>
</comment>
<accession>A0A840N6U8</accession>
<gene>
    <name evidence="3" type="ORF">BJ969_000462</name>
</gene>
<dbReference type="RefSeq" id="WP_184476852.1">
    <property type="nucleotide sequence ID" value="NZ_JACHIV010000001.1"/>
</dbReference>
<evidence type="ECO:0000313" key="3">
    <source>
        <dbReference type="EMBL" id="MBB5067374.1"/>
    </source>
</evidence>
<dbReference type="EMBL" id="JACHIV010000001">
    <property type="protein sequence ID" value="MBB5067374.1"/>
    <property type="molecule type" value="Genomic_DNA"/>
</dbReference>
<sequence>MKIWNSSAVRLLSLLASSAILVSGCAIGDQAGGDGSQSTVPNEKPSEVKDPREASGASPCDLLKAGDAQAMGLEPTGEVTPNQLDPTMPDSCEWQSPGGETSVALSAIPGRSIQQYRESAASYVDFAEMEIAGHPAVQANNAPPESGSCGIYLATKDDQILFSFAFDTPPGEKFDPCSYAKGALERSVPGLPSAK</sequence>
<evidence type="ECO:0000256" key="2">
    <source>
        <dbReference type="SAM" id="SignalP"/>
    </source>
</evidence>
<evidence type="ECO:0000256" key="1">
    <source>
        <dbReference type="SAM" id="MobiDB-lite"/>
    </source>
</evidence>
<dbReference type="PROSITE" id="PS51257">
    <property type="entry name" value="PROKAR_LIPOPROTEIN"/>
    <property type="match status" value="1"/>
</dbReference>
<organism evidence="3 4">
    <name type="scientific">Saccharopolyspora gloriosae</name>
    <dbReference type="NCBI Taxonomy" id="455344"/>
    <lineage>
        <taxon>Bacteria</taxon>
        <taxon>Bacillati</taxon>
        <taxon>Actinomycetota</taxon>
        <taxon>Actinomycetes</taxon>
        <taxon>Pseudonocardiales</taxon>
        <taxon>Pseudonocardiaceae</taxon>
        <taxon>Saccharopolyspora</taxon>
    </lineage>
</organism>
<evidence type="ECO:0000313" key="4">
    <source>
        <dbReference type="Proteomes" id="UP000580474"/>
    </source>
</evidence>
<dbReference type="InterPro" id="IPR024520">
    <property type="entry name" value="DUF3558"/>
</dbReference>
<keyword evidence="4" id="KW-1185">Reference proteome</keyword>
<dbReference type="AlphaFoldDB" id="A0A840N6U8"/>
<reference evidence="3 4" key="1">
    <citation type="submission" date="2020-08" db="EMBL/GenBank/DDBJ databases">
        <title>Sequencing the genomes of 1000 actinobacteria strains.</title>
        <authorList>
            <person name="Klenk H.-P."/>
        </authorList>
    </citation>
    <scope>NUCLEOTIDE SEQUENCE [LARGE SCALE GENOMIC DNA]</scope>
    <source>
        <strain evidence="3 4">DSM 45582</strain>
    </source>
</reference>
<dbReference type="Proteomes" id="UP000580474">
    <property type="component" value="Unassembled WGS sequence"/>
</dbReference>
<keyword evidence="2" id="KW-0732">Signal</keyword>
<feature type="chain" id="PRO_5032384738" description="DUF3558 domain-containing protein" evidence="2">
    <location>
        <begin position="29"/>
        <end position="195"/>
    </location>
</feature>
<feature type="compositionally biased region" description="Basic and acidic residues" evidence="1">
    <location>
        <begin position="44"/>
        <end position="53"/>
    </location>
</feature>
<protein>
    <recommendedName>
        <fullName evidence="5">DUF3558 domain-containing protein</fullName>
    </recommendedName>
</protein>
<evidence type="ECO:0008006" key="5">
    <source>
        <dbReference type="Google" id="ProtNLM"/>
    </source>
</evidence>
<name>A0A840N6U8_9PSEU</name>
<proteinExistence type="predicted"/>
<feature type="signal peptide" evidence="2">
    <location>
        <begin position="1"/>
        <end position="28"/>
    </location>
</feature>
<dbReference type="Pfam" id="PF12079">
    <property type="entry name" value="DUF3558"/>
    <property type="match status" value="1"/>
</dbReference>
<feature type="region of interest" description="Disordered" evidence="1">
    <location>
        <begin position="31"/>
        <end position="58"/>
    </location>
</feature>